<organism evidence="1 2">
    <name type="scientific">Neolentinus lepideus HHB14362 ss-1</name>
    <dbReference type="NCBI Taxonomy" id="1314782"/>
    <lineage>
        <taxon>Eukaryota</taxon>
        <taxon>Fungi</taxon>
        <taxon>Dikarya</taxon>
        <taxon>Basidiomycota</taxon>
        <taxon>Agaricomycotina</taxon>
        <taxon>Agaricomycetes</taxon>
        <taxon>Gloeophyllales</taxon>
        <taxon>Gloeophyllaceae</taxon>
        <taxon>Neolentinus</taxon>
    </lineage>
</organism>
<accession>A0A165N5K5</accession>
<protein>
    <submittedName>
        <fullName evidence="1">Uncharacterized protein</fullName>
    </submittedName>
</protein>
<dbReference type="InParanoid" id="A0A165N5K5"/>
<gene>
    <name evidence="1" type="ORF">NEOLEDRAFT_987106</name>
</gene>
<dbReference type="Proteomes" id="UP000076761">
    <property type="component" value="Unassembled WGS sequence"/>
</dbReference>
<reference evidence="1 2" key="1">
    <citation type="journal article" date="2016" name="Mol. Biol. Evol.">
        <title>Comparative Genomics of Early-Diverging Mushroom-Forming Fungi Provides Insights into the Origins of Lignocellulose Decay Capabilities.</title>
        <authorList>
            <person name="Nagy L.G."/>
            <person name="Riley R."/>
            <person name="Tritt A."/>
            <person name="Adam C."/>
            <person name="Daum C."/>
            <person name="Floudas D."/>
            <person name="Sun H."/>
            <person name="Yadav J.S."/>
            <person name="Pangilinan J."/>
            <person name="Larsson K.H."/>
            <person name="Matsuura K."/>
            <person name="Barry K."/>
            <person name="Labutti K."/>
            <person name="Kuo R."/>
            <person name="Ohm R.A."/>
            <person name="Bhattacharya S.S."/>
            <person name="Shirouzu T."/>
            <person name="Yoshinaga Y."/>
            <person name="Martin F.M."/>
            <person name="Grigoriev I.V."/>
            <person name="Hibbett D.S."/>
        </authorList>
    </citation>
    <scope>NUCLEOTIDE SEQUENCE [LARGE SCALE GENOMIC DNA]</scope>
    <source>
        <strain evidence="1 2">HHB14362 ss-1</strain>
    </source>
</reference>
<evidence type="ECO:0000313" key="1">
    <source>
        <dbReference type="EMBL" id="KZT19206.1"/>
    </source>
</evidence>
<dbReference type="AlphaFoldDB" id="A0A165N5K5"/>
<evidence type="ECO:0000313" key="2">
    <source>
        <dbReference type="Proteomes" id="UP000076761"/>
    </source>
</evidence>
<keyword evidence="2" id="KW-1185">Reference proteome</keyword>
<dbReference type="EMBL" id="KV425647">
    <property type="protein sequence ID" value="KZT19206.1"/>
    <property type="molecule type" value="Genomic_DNA"/>
</dbReference>
<name>A0A165N5K5_9AGAM</name>
<proteinExistence type="predicted"/>
<sequence length="88" mass="10099">MPAYSLMLKPAPFVSCHCSGCKYRRAGAKSRSSQRYSSWQQRGKQRQASTLMSFHPLPHLLLSQLILFCHLLKCIDRRLSHCSKAPEH</sequence>